<evidence type="ECO:0000313" key="2">
    <source>
        <dbReference type="EMBL" id="OCR21680.1"/>
    </source>
</evidence>
<dbReference type="PANTHER" id="PTHR48207">
    <property type="entry name" value="SUCCINATE--HYDROXYMETHYLGLUTARATE COA-TRANSFERASE"/>
    <property type="match status" value="1"/>
</dbReference>
<protein>
    <submittedName>
        <fullName evidence="2">CoA-transferase</fullName>
    </submittedName>
</protein>
<dbReference type="PANTHER" id="PTHR48207:SF3">
    <property type="entry name" value="SUCCINATE--HYDROXYMETHYLGLUTARATE COA-TRANSFERASE"/>
    <property type="match status" value="1"/>
</dbReference>
<dbReference type="AlphaFoldDB" id="A0A1C7YXK8"/>
<keyword evidence="1 2" id="KW-0808">Transferase</keyword>
<comment type="caution">
    <text evidence="2">The sequence shown here is derived from an EMBL/GenBank/DDBJ whole genome shotgun (WGS) entry which is preliminary data.</text>
</comment>
<dbReference type="InterPro" id="IPR044855">
    <property type="entry name" value="CoA-Trfase_III_dom3_sf"/>
</dbReference>
<dbReference type="InterPro" id="IPR023606">
    <property type="entry name" value="CoA-Trfase_III_dom_1_sf"/>
</dbReference>
<dbReference type="Gene3D" id="3.30.1540.10">
    <property type="entry name" value="formyl-coa transferase, domain 3"/>
    <property type="match status" value="1"/>
</dbReference>
<evidence type="ECO:0000313" key="3">
    <source>
        <dbReference type="Proteomes" id="UP000093104"/>
    </source>
</evidence>
<dbReference type="Gene3D" id="3.40.50.10540">
    <property type="entry name" value="Crotonobetainyl-coa:carnitine coa-transferase, domain 1"/>
    <property type="match status" value="1"/>
</dbReference>
<dbReference type="SUPFAM" id="SSF89796">
    <property type="entry name" value="CoA-transferase family III (CaiB/BaiF)"/>
    <property type="match status" value="1"/>
</dbReference>
<dbReference type="Pfam" id="PF02515">
    <property type="entry name" value="CoA_transf_3"/>
    <property type="match status" value="1"/>
</dbReference>
<proteinExistence type="predicted"/>
<organism evidence="2 3">
    <name type="scientific">Pseudomonas syringae</name>
    <dbReference type="NCBI Taxonomy" id="317"/>
    <lineage>
        <taxon>Bacteria</taxon>
        <taxon>Pseudomonadati</taxon>
        <taxon>Pseudomonadota</taxon>
        <taxon>Gammaproteobacteria</taxon>
        <taxon>Pseudomonadales</taxon>
        <taxon>Pseudomonadaceae</taxon>
        <taxon>Pseudomonas</taxon>
    </lineage>
</organism>
<accession>A0A1C7YXK8</accession>
<reference evidence="2 3" key="1">
    <citation type="submission" date="2015-07" db="EMBL/GenBank/DDBJ databases">
        <title>Draft genome sequence of a diazotrophic, plant growth-promoting rhizobacterium of the Pseudomonas syringae complex.</title>
        <authorList>
            <person name="Patten C.L."/>
            <person name="Jeong H."/>
        </authorList>
    </citation>
    <scope>NUCLEOTIDE SEQUENCE [LARGE SCALE GENOMIC DNA]</scope>
    <source>
        <strain evidence="2 3">GR12-2</strain>
    </source>
</reference>
<dbReference type="GO" id="GO:0008410">
    <property type="term" value="F:CoA-transferase activity"/>
    <property type="evidence" value="ECO:0007669"/>
    <property type="project" value="TreeGrafter"/>
</dbReference>
<dbReference type="PATRIC" id="fig|317.243.peg.1809"/>
<name>A0A1C7YXK8_PSESX</name>
<dbReference type="InterPro" id="IPR050483">
    <property type="entry name" value="CoA-transferase_III_domain"/>
</dbReference>
<dbReference type="Proteomes" id="UP000093104">
    <property type="component" value="Unassembled WGS sequence"/>
</dbReference>
<dbReference type="InterPro" id="IPR003673">
    <property type="entry name" value="CoA-Trfase_fam_III"/>
</dbReference>
<dbReference type="EMBL" id="LGSI01000074">
    <property type="protein sequence ID" value="OCR21680.1"/>
    <property type="molecule type" value="Genomic_DNA"/>
</dbReference>
<gene>
    <name evidence="2" type="ORF">AFK24_29510</name>
</gene>
<dbReference type="OrthoDB" id="9058532at2"/>
<evidence type="ECO:0000256" key="1">
    <source>
        <dbReference type="ARBA" id="ARBA00022679"/>
    </source>
</evidence>
<sequence length="412" mass="44387">MGALTGYRVLDLSRVLAGPWCGQTLADLGAEVIKVERPGVGDDTRGWGPPWMKGQNDERTSEASYYQSTNRGKLSVALNLASPEGQELVRALATDCDVLIENYKAGSLAKYGLDYASLAQLNPRLVYCSVTGFGQTGPRAAEPGYDFIVQGIGGLMSITGERDDLPGGGPQKVGVAFSDLMTGLYSTVAIQAALLSREKTGQGQHIDMALLDVQVATLCNQSQNYLASGKAPGRYGNAHANIVPYQVFRASDQDFIIACGNDSQFVALCEAIGLAHLPEDPRFTRNAERVANREAIIEILSAHFLQGRAEEWIGRVHPRGVPIGAINSIAQALDEPQVKARNMLVTIPHPLKPDFVTVGSPIKLSGTPVEYLRPAPMLGEHTDEVLKRRLGLDDERLAQLKASGVIEQLGER</sequence>
<dbReference type="RefSeq" id="WP_065836610.1">
    <property type="nucleotide sequence ID" value="NZ_LGSI01000074.1"/>
</dbReference>